<keyword evidence="3" id="KW-1185">Reference proteome</keyword>
<dbReference type="Gene3D" id="3.40.250.10">
    <property type="entry name" value="Rhodanese-like domain"/>
    <property type="match status" value="1"/>
</dbReference>
<dbReference type="SMART" id="SM00450">
    <property type="entry name" value="RHOD"/>
    <property type="match status" value="1"/>
</dbReference>
<dbReference type="PANTHER" id="PTHR43031">
    <property type="entry name" value="FAD-DEPENDENT OXIDOREDUCTASE"/>
    <property type="match status" value="1"/>
</dbReference>
<proteinExistence type="predicted"/>
<evidence type="ECO:0000313" key="2">
    <source>
        <dbReference type="EMBL" id="MFB9325135.1"/>
    </source>
</evidence>
<sequence length="110" mass="11518">MAGKFARSMTAAEAAARLGQGEAMQILDVRELAEWEAGHIAGAISIPLGELPRRHTELGIGLETLIVCRSGNRSGLACEILESLGYEVINLTGGLLAWRGDLVTGSSPSS</sequence>
<dbReference type="CDD" id="cd00158">
    <property type="entry name" value="RHOD"/>
    <property type="match status" value="1"/>
</dbReference>
<gene>
    <name evidence="2" type="ORF">ACFFSY_04290</name>
</gene>
<accession>A0ABV5KIU4</accession>
<dbReference type="Pfam" id="PF00581">
    <property type="entry name" value="Rhodanese"/>
    <property type="match status" value="1"/>
</dbReference>
<name>A0ABV5KIU4_9BACL</name>
<dbReference type="PROSITE" id="PS50206">
    <property type="entry name" value="RHODANESE_3"/>
    <property type="match status" value="1"/>
</dbReference>
<evidence type="ECO:0000313" key="3">
    <source>
        <dbReference type="Proteomes" id="UP001589747"/>
    </source>
</evidence>
<protein>
    <submittedName>
        <fullName evidence="2">Rhodanese-like domain-containing protein</fullName>
    </submittedName>
</protein>
<evidence type="ECO:0000259" key="1">
    <source>
        <dbReference type="PROSITE" id="PS50206"/>
    </source>
</evidence>
<dbReference type="InterPro" id="IPR001763">
    <property type="entry name" value="Rhodanese-like_dom"/>
</dbReference>
<dbReference type="InterPro" id="IPR036873">
    <property type="entry name" value="Rhodanese-like_dom_sf"/>
</dbReference>
<comment type="caution">
    <text evidence="2">The sequence shown here is derived from an EMBL/GenBank/DDBJ whole genome shotgun (WGS) entry which is preliminary data.</text>
</comment>
<organism evidence="2 3">
    <name type="scientific">Paenibacillus aurantiacus</name>
    <dbReference type="NCBI Taxonomy" id="1936118"/>
    <lineage>
        <taxon>Bacteria</taxon>
        <taxon>Bacillati</taxon>
        <taxon>Bacillota</taxon>
        <taxon>Bacilli</taxon>
        <taxon>Bacillales</taxon>
        <taxon>Paenibacillaceae</taxon>
        <taxon>Paenibacillus</taxon>
    </lineage>
</organism>
<dbReference type="SUPFAM" id="SSF52821">
    <property type="entry name" value="Rhodanese/Cell cycle control phosphatase"/>
    <property type="match status" value="1"/>
</dbReference>
<reference evidence="2 3" key="1">
    <citation type="submission" date="2024-09" db="EMBL/GenBank/DDBJ databases">
        <authorList>
            <person name="Sun Q."/>
            <person name="Mori K."/>
        </authorList>
    </citation>
    <scope>NUCLEOTIDE SEQUENCE [LARGE SCALE GENOMIC DNA]</scope>
    <source>
        <strain evidence="2 3">TISTR 2452</strain>
    </source>
</reference>
<feature type="domain" description="Rhodanese" evidence="1">
    <location>
        <begin position="20"/>
        <end position="104"/>
    </location>
</feature>
<dbReference type="InterPro" id="IPR050229">
    <property type="entry name" value="GlpE_sulfurtransferase"/>
</dbReference>
<dbReference type="RefSeq" id="WP_377490388.1">
    <property type="nucleotide sequence ID" value="NZ_JBHMDO010000009.1"/>
</dbReference>
<dbReference type="EMBL" id="JBHMDO010000009">
    <property type="protein sequence ID" value="MFB9325135.1"/>
    <property type="molecule type" value="Genomic_DNA"/>
</dbReference>
<dbReference type="Proteomes" id="UP001589747">
    <property type="component" value="Unassembled WGS sequence"/>
</dbReference>
<dbReference type="PANTHER" id="PTHR43031:SF17">
    <property type="entry name" value="SULFURTRANSFERASE YTWF-RELATED"/>
    <property type="match status" value="1"/>
</dbReference>